<keyword evidence="4" id="KW-0547">Nucleotide-binding</keyword>
<dbReference type="SFLD" id="SFLDF00027">
    <property type="entry name" value="p-type_atpase"/>
    <property type="match status" value="1"/>
</dbReference>
<dbReference type="GO" id="GO:0005524">
    <property type="term" value="F:ATP binding"/>
    <property type="evidence" value="ECO:0007669"/>
    <property type="project" value="UniProtKB-KW"/>
</dbReference>
<keyword evidence="8" id="KW-0812">Transmembrane</keyword>
<evidence type="ECO:0000256" key="5">
    <source>
        <dbReference type="ARBA" id="ARBA00022840"/>
    </source>
</evidence>
<dbReference type="GO" id="GO:0019829">
    <property type="term" value="F:ATPase-coupled monoatomic cation transmembrane transporter activity"/>
    <property type="evidence" value="ECO:0007669"/>
    <property type="project" value="TreeGrafter"/>
</dbReference>
<feature type="transmembrane region" description="Helical" evidence="8">
    <location>
        <begin position="307"/>
        <end position="325"/>
    </location>
</feature>
<organism evidence="10 11">
    <name type="scientific">Paramecium sonneborni</name>
    <dbReference type="NCBI Taxonomy" id="65129"/>
    <lineage>
        <taxon>Eukaryota</taxon>
        <taxon>Sar</taxon>
        <taxon>Alveolata</taxon>
        <taxon>Ciliophora</taxon>
        <taxon>Intramacronucleata</taxon>
        <taxon>Oligohymenophorea</taxon>
        <taxon>Peniculida</taxon>
        <taxon>Parameciidae</taxon>
        <taxon>Paramecium</taxon>
    </lineage>
</organism>
<proteinExistence type="predicted"/>
<dbReference type="Pfam" id="PF00122">
    <property type="entry name" value="E1-E2_ATPase"/>
    <property type="match status" value="1"/>
</dbReference>
<dbReference type="Proteomes" id="UP000692954">
    <property type="component" value="Unassembled WGS sequence"/>
</dbReference>
<dbReference type="NCBIfam" id="TIGR01494">
    <property type="entry name" value="ATPase_P-type"/>
    <property type="match status" value="2"/>
</dbReference>
<dbReference type="GO" id="GO:0140358">
    <property type="term" value="F:P-type transmembrane transporter activity"/>
    <property type="evidence" value="ECO:0007669"/>
    <property type="project" value="InterPro"/>
</dbReference>
<keyword evidence="8" id="KW-0472">Membrane</keyword>
<feature type="domain" description="P-type ATPase A" evidence="9">
    <location>
        <begin position="160"/>
        <end position="254"/>
    </location>
</feature>
<keyword evidence="5" id="KW-0067">ATP-binding</keyword>
<protein>
    <recommendedName>
        <fullName evidence="9">P-type ATPase A domain-containing protein</fullName>
    </recommendedName>
</protein>
<evidence type="ECO:0000256" key="8">
    <source>
        <dbReference type="SAM" id="Phobius"/>
    </source>
</evidence>
<keyword evidence="2" id="KW-0597">Phosphoprotein</keyword>
<dbReference type="InterPro" id="IPR044492">
    <property type="entry name" value="P_typ_ATPase_HD_dom"/>
</dbReference>
<accession>A0A8S1QLR5</accession>
<keyword evidence="6" id="KW-0460">Magnesium</keyword>
<gene>
    <name evidence="10" type="ORF">PSON_ATCC_30995.1.T1100175</name>
</gene>
<dbReference type="GO" id="GO:0016887">
    <property type="term" value="F:ATP hydrolysis activity"/>
    <property type="evidence" value="ECO:0007669"/>
    <property type="project" value="InterPro"/>
</dbReference>
<evidence type="ECO:0000256" key="1">
    <source>
        <dbReference type="ARBA" id="ARBA00004141"/>
    </source>
</evidence>
<dbReference type="GO" id="GO:0046872">
    <property type="term" value="F:metal ion binding"/>
    <property type="evidence" value="ECO:0007669"/>
    <property type="project" value="UniProtKB-KW"/>
</dbReference>
<dbReference type="PANTHER" id="PTHR45630:SF8">
    <property type="entry name" value="CATION-TRANSPORTING ATPASE"/>
    <property type="match status" value="1"/>
</dbReference>
<dbReference type="InterPro" id="IPR001757">
    <property type="entry name" value="P_typ_ATPase"/>
</dbReference>
<reference evidence="10" key="1">
    <citation type="submission" date="2021-01" db="EMBL/GenBank/DDBJ databases">
        <authorList>
            <consortium name="Genoscope - CEA"/>
            <person name="William W."/>
        </authorList>
    </citation>
    <scope>NUCLEOTIDE SEQUENCE</scope>
</reference>
<feature type="transmembrane region" description="Helical" evidence="8">
    <location>
        <begin position="879"/>
        <end position="900"/>
    </location>
</feature>
<evidence type="ECO:0000313" key="11">
    <source>
        <dbReference type="Proteomes" id="UP000692954"/>
    </source>
</evidence>
<sequence length="986" mass="114613">MHSLLSYRFKQLIDHLQKTYYQQYILFYLQYQLNDGQFQPVDFLQYQTSDAKGRQLQMLIHNDLSHQIRQDIYGNSKLIVPIQSLPSYLFQELTSPFYILQYFSVLLWIIEGFLLFSIVLISFSFLACFINYFLMRKSRISLQQLSNFKQNVKLINNNIIDGNQLLVGDQFYIEDHLQLNCDYLLIQGDVMVNESTLTGEAIPIPKQTIKQLQKDIYQYTIFGGTKVIKISQYQNNIGLVIRTGYSSMRGQYFRNVLFPPLPSRIFYKQASKFLIILGLILLSIYTILLIVRFQYMNYSIKLIIVRYLDAITWIIPPALPIFFSLNQAISLIKLQYLDIIGSNPIKTEDSGKIETICFDKTGTLSTLGLQAYDYFPHQDSLLDIMACCHHLTIINQELNGDPLELEIFKLTDWNINFENQKYFQIYKNQKSFQVIKIFEFNSHLQRMSVIALDEKQNQYYLFVKGSPEKIIELSNKQYDYSIFQYLQKTTYEGLRVIGLAQKELSFDQIEQDRVVLENQLNFCGLVTLKNNLKCDTSQVIEELQSSNLDLRIISGDNPLTTVHCAYESKLIKNKQNTLILDYDNEKELLLLQDLSQQAQSKSLVDPKLGSQFNFIMTQLELILQKDCNFAITGNLWGFLMQNKVNDIQLNQSVDQTQYKQLRQIEEIDMKLIDCLNNLMRKVKIFTRMKPYQKKEIVQYLQNQLNKNVMMVGDGANDCSAIAEALVGVSFNSSDASYTSPFSSKKDSIECVKHILLQGRATKSIIIEIFQYYILISVLKFIGTTILQFQGMNFGDFQYIYMNYLSSIPVLIFLTLSVKENQLINAIPNDDIFSINNQLQFYNISILTSLSCLIIFLIVVDYSEAPSLPNPIESYLKEGPLNSIMMLVNQFYNMTICIILYQSSPFKKPIYFNYSLISWIILCLIIASIATFNNSTRSWLLIVDIEEEIFEHIDILVFFIIIFTSALCYFIQQILKLKFPLIKSIQK</sequence>
<keyword evidence="11" id="KW-1185">Reference proteome</keyword>
<name>A0A8S1QLR5_9CILI</name>
<dbReference type="EMBL" id="CAJJDN010000110">
    <property type="protein sequence ID" value="CAD8116346.1"/>
    <property type="molecule type" value="Genomic_DNA"/>
</dbReference>
<feature type="transmembrane region" description="Helical" evidence="8">
    <location>
        <begin position="105"/>
        <end position="134"/>
    </location>
</feature>
<feature type="transmembrane region" description="Helical" evidence="8">
    <location>
        <begin position="951"/>
        <end position="970"/>
    </location>
</feature>
<keyword evidence="7" id="KW-1278">Translocase</keyword>
<evidence type="ECO:0000259" key="9">
    <source>
        <dbReference type="Pfam" id="PF00122"/>
    </source>
</evidence>
<dbReference type="AlphaFoldDB" id="A0A8S1QLR5"/>
<comment type="subcellular location">
    <subcellularLocation>
        <location evidence="1">Membrane</location>
        <topology evidence="1">Multi-pass membrane protein</topology>
    </subcellularLocation>
</comment>
<dbReference type="SFLD" id="SFLDS00003">
    <property type="entry name" value="Haloacid_Dehalogenase"/>
    <property type="match status" value="1"/>
</dbReference>
<evidence type="ECO:0000256" key="4">
    <source>
        <dbReference type="ARBA" id="ARBA00022741"/>
    </source>
</evidence>
<dbReference type="OrthoDB" id="10256233at2759"/>
<feature type="transmembrane region" description="Helical" evidence="8">
    <location>
        <begin position="912"/>
        <end position="931"/>
    </location>
</feature>
<feature type="transmembrane region" description="Helical" evidence="8">
    <location>
        <begin position="800"/>
        <end position="817"/>
    </location>
</feature>
<feature type="transmembrane region" description="Helical" evidence="8">
    <location>
        <begin position="838"/>
        <end position="859"/>
    </location>
</feature>
<dbReference type="InterPro" id="IPR059000">
    <property type="entry name" value="ATPase_P-type_domA"/>
</dbReference>
<evidence type="ECO:0000256" key="6">
    <source>
        <dbReference type="ARBA" id="ARBA00022842"/>
    </source>
</evidence>
<evidence type="ECO:0000313" key="10">
    <source>
        <dbReference type="EMBL" id="CAD8116346.1"/>
    </source>
</evidence>
<feature type="transmembrane region" description="Helical" evidence="8">
    <location>
        <begin position="273"/>
        <end position="295"/>
    </location>
</feature>
<keyword evidence="3" id="KW-0479">Metal-binding</keyword>
<dbReference type="InterPro" id="IPR006544">
    <property type="entry name" value="P-type_TPase_V"/>
</dbReference>
<comment type="caution">
    <text evidence="10">The sequence shown here is derived from an EMBL/GenBank/DDBJ whole genome shotgun (WGS) entry which is preliminary data.</text>
</comment>
<evidence type="ECO:0000256" key="7">
    <source>
        <dbReference type="ARBA" id="ARBA00022967"/>
    </source>
</evidence>
<evidence type="ECO:0000256" key="2">
    <source>
        <dbReference type="ARBA" id="ARBA00022553"/>
    </source>
</evidence>
<feature type="transmembrane region" description="Helical" evidence="8">
    <location>
        <begin position="769"/>
        <end position="788"/>
    </location>
</feature>
<dbReference type="Pfam" id="PF13246">
    <property type="entry name" value="Cation_ATPase"/>
    <property type="match status" value="1"/>
</dbReference>
<dbReference type="SFLD" id="SFLDG00002">
    <property type="entry name" value="C1.7:_P-type_atpase_like"/>
    <property type="match status" value="1"/>
</dbReference>
<dbReference type="GO" id="GO:0016020">
    <property type="term" value="C:membrane"/>
    <property type="evidence" value="ECO:0007669"/>
    <property type="project" value="UniProtKB-SubCell"/>
</dbReference>
<keyword evidence="8" id="KW-1133">Transmembrane helix</keyword>
<evidence type="ECO:0000256" key="3">
    <source>
        <dbReference type="ARBA" id="ARBA00022723"/>
    </source>
</evidence>
<dbReference type="PANTHER" id="PTHR45630">
    <property type="entry name" value="CATION-TRANSPORTING ATPASE-RELATED"/>
    <property type="match status" value="1"/>
</dbReference>